<dbReference type="EMBL" id="RAQU01000229">
    <property type="protein sequence ID" value="RKK01700.1"/>
    <property type="molecule type" value="Genomic_DNA"/>
</dbReference>
<organism evidence="1 4">
    <name type="scientific">Teichococcus wenyumeiae</name>
    <dbReference type="NCBI Taxonomy" id="2478470"/>
    <lineage>
        <taxon>Bacteria</taxon>
        <taxon>Pseudomonadati</taxon>
        <taxon>Pseudomonadota</taxon>
        <taxon>Alphaproteobacteria</taxon>
        <taxon>Acetobacterales</taxon>
        <taxon>Roseomonadaceae</taxon>
        <taxon>Roseomonas</taxon>
    </lineage>
</organism>
<name>A0A3A9J6Z3_9PROT</name>
<evidence type="ECO:0000313" key="4">
    <source>
        <dbReference type="Proteomes" id="UP000278036"/>
    </source>
</evidence>
<dbReference type="EMBL" id="RFLX01000076">
    <property type="protein sequence ID" value="RMI15171.1"/>
    <property type="molecule type" value="Genomic_DNA"/>
</dbReference>
<comment type="caution">
    <text evidence="1">The sequence shown here is derived from an EMBL/GenBank/DDBJ whole genome shotgun (WGS) entry which is preliminary data.</text>
</comment>
<evidence type="ECO:0000313" key="3">
    <source>
        <dbReference type="Proteomes" id="UP000274097"/>
    </source>
</evidence>
<keyword evidence="3" id="KW-1185">Reference proteome</keyword>
<reference evidence="1 4" key="1">
    <citation type="submission" date="2018-09" db="EMBL/GenBank/DDBJ databases">
        <title>Roseomonas sp. nov., isolated from feces of Tibetan antelopes in the Qinghai-Tibet plateau, China.</title>
        <authorList>
            <person name="Tian Z."/>
        </authorList>
    </citation>
    <scope>NUCLEOTIDE SEQUENCE [LARGE SCALE GENOMIC DNA]</scope>
    <source>
        <strain evidence="2 3">Z23</strain>
        <strain evidence="1 4">Z24</strain>
    </source>
</reference>
<dbReference type="InParanoid" id="A0A3A9J6Z3"/>
<gene>
    <name evidence="1" type="ORF">D6Z83_23620</name>
    <name evidence="2" type="ORF">EBE87_26935</name>
</gene>
<dbReference type="Proteomes" id="UP000274097">
    <property type="component" value="Unassembled WGS sequence"/>
</dbReference>
<proteinExistence type="predicted"/>
<evidence type="ECO:0000313" key="1">
    <source>
        <dbReference type="EMBL" id="RKK01700.1"/>
    </source>
</evidence>
<dbReference type="AlphaFoldDB" id="A0A3A9J6Z3"/>
<accession>A0A3A9J6Z3</accession>
<dbReference type="Proteomes" id="UP000278036">
    <property type="component" value="Unassembled WGS sequence"/>
</dbReference>
<protein>
    <submittedName>
        <fullName evidence="1">Uncharacterized protein</fullName>
    </submittedName>
</protein>
<evidence type="ECO:0000313" key="2">
    <source>
        <dbReference type="EMBL" id="RMI15171.1"/>
    </source>
</evidence>
<sequence>MSSETSLRKARGRWLGCRCCQTALTRITSQERPARRRPLSGEGVRDPADARLRVAPYAPGSYRTCRLGCHHVMAEPGQPRGVAATAGADIQHGGGAAGQ</sequence>